<evidence type="ECO:0000313" key="7">
    <source>
        <dbReference type="Proteomes" id="UP000199050"/>
    </source>
</evidence>
<evidence type="ECO:0000256" key="1">
    <source>
        <dbReference type="ARBA" id="ARBA00001974"/>
    </source>
</evidence>
<dbReference type="GO" id="GO:0016491">
    <property type="term" value="F:oxidoreductase activity"/>
    <property type="evidence" value="ECO:0007669"/>
    <property type="project" value="UniProtKB-KW"/>
</dbReference>
<gene>
    <name evidence="6" type="ORF">SAMN05216192_14450</name>
</gene>
<protein>
    <submittedName>
        <fullName evidence="6">Thioredoxin reductase</fullName>
    </submittedName>
</protein>
<dbReference type="AlphaFoldDB" id="A0A1G9CM21"/>
<dbReference type="Pfam" id="PF07992">
    <property type="entry name" value="Pyr_redox_2"/>
    <property type="match status" value="1"/>
</dbReference>
<evidence type="ECO:0000256" key="3">
    <source>
        <dbReference type="ARBA" id="ARBA00022630"/>
    </source>
</evidence>
<dbReference type="InterPro" id="IPR050097">
    <property type="entry name" value="Ferredoxin-NADP_redctase_2"/>
</dbReference>
<feature type="domain" description="FAD/NAD(P)-binding" evidence="5">
    <location>
        <begin position="3"/>
        <end position="286"/>
    </location>
</feature>
<organism evidence="6 7">
    <name type="scientific">Paenibacillus typhae</name>
    <dbReference type="NCBI Taxonomy" id="1174501"/>
    <lineage>
        <taxon>Bacteria</taxon>
        <taxon>Bacillati</taxon>
        <taxon>Bacillota</taxon>
        <taxon>Bacilli</taxon>
        <taxon>Bacillales</taxon>
        <taxon>Paenibacillaceae</taxon>
        <taxon>Paenibacillus</taxon>
    </lineage>
</organism>
<sequence>MRYDAVIVGGGLAGLQAAIQLGRYSVHRVLVIDAGVGRSTLCRSYHNILGWPDGISGEELRQTGRQQAQTAGVEFITDRIVTAQKRDDHFLLTGQQGQQYEGTTLLLATGVMDRFPELPGIKATMGRTLYVCPDCDGYEIENRQTVLLGSGDAGANMAFILRERTGDLTYINHEREPVSQENIGRLLDEGIRYIEKAAAKVVHENDGYIKQVILEDGETVPAERGFIAFGKNPVHSELAAQLGVRLHKNKHAEADKRSLMTNVEHLWVAGDLAVHAEQATVAMGEGAIAGIWMNKVLKKLNPPKLPLSKHAVYSTEGTD</sequence>
<dbReference type="Gene3D" id="3.50.50.60">
    <property type="entry name" value="FAD/NAD(P)-binding domain"/>
    <property type="match status" value="2"/>
</dbReference>
<dbReference type="PRINTS" id="PR00469">
    <property type="entry name" value="PNDRDTASEII"/>
</dbReference>
<comment type="subunit">
    <text evidence="2">Homodimer.</text>
</comment>
<dbReference type="STRING" id="1174501.SAMN05216192_14450"/>
<evidence type="ECO:0000313" key="6">
    <source>
        <dbReference type="EMBL" id="SDK52672.1"/>
    </source>
</evidence>
<comment type="cofactor">
    <cofactor evidence="1">
        <name>FAD</name>
        <dbReference type="ChEBI" id="CHEBI:57692"/>
    </cofactor>
</comment>
<dbReference type="RefSeq" id="WP_208607225.1">
    <property type="nucleotide sequence ID" value="NZ_CBCSKY010000048.1"/>
</dbReference>
<evidence type="ECO:0000256" key="2">
    <source>
        <dbReference type="ARBA" id="ARBA00011738"/>
    </source>
</evidence>
<dbReference type="InterPro" id="IPR023753">
    <property type="entry name" value="FAD/NAD-binding_dom"/>
</dbReference>
<accession>A0A1G9CM21</accession>
<dbReference type="EMBL" id="FNDX01000044">
    <property type="protein sequence ID" value="SDK52672.1"/>
    <property type="molecule type" value="Genomic_DNA"/>
</dbReference>
<proteinExistence type="predicted"/>
<dbReference type="SUPFAM" id="SSF51905">
    <property type="entry name" value="FAD/NAD(P)-binding domain"/>
    <property type="match status" value="1"/>
</dbReference>
<name>A0A1G9CM21_9BACL</name>
<dbReference type="InterPro" id="IPR036188">
    <property type="entry name" value="FAD/NAD-bd_sf"/>
</dbReference>
<evidence type="ECO:0000256" key="4">
    <source>
        <dbReference type="ARBA" id="ARBA00023002"/>
    </source>
</evidence>
<reference evidence="7" key="1">
    <citation type="submission" date="2016-10" db="EMBL/GenBank/DDBJ databases">
        <authorList>
            <person name="Varghese N."/>
            <person name="Submissions S."/>
        </authorList>
    </citation>
    <scope>NUCLEOTIDE SEQUENCE [LARGE SCALE GENOMIC DNA]</scope>
    <source>
        <strain evidence="7">CGMCC 1.11012</strain>
    </source>
</reference>
<dbReference type="PANTHER" id="PTHR48105">
    <property type="entry name" value="THIOREDOXIN REDUCTASE 1-RELATED-RELATED"/>
    <property type="match status" value="1"/>
</dbReference>
<keyword evidence="7" id="KW-1185">Reference proteome</keyword>
<evidence type="ECO:0000259" key="5">
    <source>
        <dbReference type="Pfam" id="PF07992"/>
    </source>
</evidence>
<keyword evidence="3" id="KW-0285">Flavoprotein</keyword>
<dbReference type="PRINTS" id="PR00368">
    <property type="entry name" value="FADPNR"/>
</dbReference>
<dbReference type="Proteomes" id="UP000199050">
    <property type="component" value="Unassembled WGS sequence"/>
</dbReference>
<keyword evidence="4" id="KW-0560">Oxidoreductase</keyword>